<reference evidence="3 4" key="1">
    <citation type="submission" date="2019-01" db="EMBL/GenBank/DDBJ databases">
        <authorList>
            <person name="Brito A."/>
        </authorList>
    </citation>
    <scope>NUCLEOTIDE SEQUENCE [LARGE SCALE GENOMIC DNA]</scope>
    <source>
        <strain evidence="3">1</strain>
    </source>
</reference>
<accession>A0A563W2L0</accession>
<evidence type="ECO:0000256" key="1">
    <source>
        <dbReference type="SAM" id="Phobius"/>
    </source>
</evidence>
<organism evidence="3 4">
    <name type="scientific">Hyella patelloides LEGE 07179</name>
    <dbReference type="NCBI Taxonomy" id="945734"/>
    <lineage>
        <taxon>Bacteria</taxon>
        <taxon>Bacillati</taxon>
        <taxon>Cyanobacteriota</taxon>
        <taxon>Cyanophyceae</taxon>
        <taxon>Pleurocapsales</taxon>
        <taxon>Hyellaceae</taxon>
        <taxon>Hyella</taxon>
    </lineage>
</organism>
<proteinExistence type="predicted"/>
<evidence type="ECO:0000313" key="3">
    <source>
        <dbReference type="EMBL" id="VEP17944.1"/>
    </source>
</evidence>
<gene>
    <name evidence="3" type="ORF">H1P_660034</name>
</gene>
<protein>
    <recommendedName>
        <fullName evidence="2">Inner membrane protein YqiJ N-terminal domain-containing protein</fullName>
    </recommendedName>
</protein>
<dbReference type="Pfam" id="PF21001">
    <property type="entry name" value="YqiJ_N"/>
    <property type="match status" value="1"/>
</dbReference>
<dbReference type="EMBL" id="CAACVJ010000623">
    <property type="protein sequence ID" value="VEP17944.1"/>
    <property type="molecule type" value="Genomic_DNA"/>
</dbReference>
<feature type="transmembrane region" description="Helical" evidence="1">
    <location>
        <begin position="6"/>
        <end position="26"/>
    </location>
</feature>
<feature type="domain" description="Inner membrane protein YqiJ N-terminal" evidence="2">
    <location>
        <begin position="12"/>
        <end position="107"/>
    </location>
</feature>
<feature type="transmembrane region" description="Helical" evidence="1">
    <location>
        <begin position="107"/>
        <end position="130"/>
    </location>
</feature>
<feature type="transmembrane region" description="Helical" evidence="1">
    <location>
        <begin position="74"/>
        <end position="95"/>
    </location>
</feature>
<evidence type="ECO:0000259" key="2">
    <source>
        <dbReference type="Pfam" id="PF21001"/>
    </source>
</evidence>
<name>A0A563W2L0_9CYAN</name>
<dbReference type="OrthoDB" id="484348at2"/>
<dbReference type="AlphaFoldDB" id="A0A563W2L0"/>
<dbReference type="RefSeq" id="WP_144867300.1">
    <property type="nucleotide sequence ID" value="NZ_LR213825.1"/>
</dbReference>
<keyword evidence="1" id="KW-1133">Transmembrane helix</keyword>
<dbReference type="Proteomes" id="UP000320055">
    <property type="component" value="Unassembled WGS sequence"/>
</dbReference>
<dbReference type="InterPro" id="IPR048376">
    <property type="entry name" value="YqiJ_N"/>
</dbReference>
<evidence type="ECO:0000313" key="4">
    <source>
        <dbReference type="Proteomes" id="UP000320055"/>
    </source>
</evidence>
<keyword evidence="1" id="KW-0472">Membrane</keyword>
<keyword evidence="1" id="KW-0812">Transmembrane</keyword>
<sequence>MLFDPANLSYWIFLGIGIALFLLVIISGGGDDDLDLDADVDADLDLDADADIDGDGDFSTLAFLGWLGFGKAPLILLLAIDFSFWGLTGWILNIVVGGLTGSIPTNLIGLGGLILLISLSISLSIGSFFARPLGKIFASFGEDISSDRLIGCVGNVASKQVPYEGNKSIAQADILDPANNLVTVAVCLPSWAQEIPVNGQEVLVIEQTEKYYLVIKSEGLDREQWLNNYQQDTN</sequence>
<keyword evidence="4" id="KW-1185">Reference proteome</keyword>